<evidence type="ECO:0000256" key="5">
    <source>
        <dbReference type="ARBA" id="ARBA00022801"/>
    </source>
</evidence>
<dbReference type="InterPro" id="IPR017853">
    <property type="entry name" value="GH"/>
</dbReference>
<feature type="domain" description="Glycoside hydrolase family 3 N-terminal" evidence="7">
    <location>
        <begin position="58"/>
        <end position="329"/>
    </location>
</feature>
<dbReference type="PRINTS" id="PR00133">
    <property type="entry name" value="GLHYDRLASE3"/>
</dbReference>
<evidence type="ECO:0000256" key="6">
    <source>
        <dbReference type="ARBA" id="ARBA00023295"/>
    </source>
</evidence>
<dbReference type="GO" id="GO:0008422">
    <property type="term" value="F:beta-glucosidase activity"/>
    <property type="evidence" value="ECO:0007669"/>
    <property type="project" value="UniProtKB-EC"/>
</dbReference>
<dbReference type="EMBL" id="LGRX02010235">
    <property type="protein sequence ID" value="KAK3270719.1"/>
    <property type="molecule type" value="Genomic_DNA"/>
</dbReference>
<reference evidence="8 9" key="1">
    <citation type="journal article" date="2015" name="Genome Biol. Evol.">
        <title>Comparative Genomics of a Bacterivorous Green Alga Reveals Evolutionary Causalities and Consequences of Phago-Mixotrophic Mode of Nutrition.</title>
        <authorList>
            <person name="Burns J.A."/>
            <person name="Paasch A."/>
            <person name="Narechania A."/>
            <person name="Kim E."/>
        </authorList>
    </citation>
    <scope>NUCLEOTIDE SEQUENCE [LARGE SCALE GENOMIC DNA]</scope>
    <source>
        <strain evidence="8 9">PLY_AMNH</strain>
    </source>
</reference>
<keyword evidence="9" id="KW-1185">Reference proteome</keyword>
<comment type="catalytic activity">
    <reaction evidence="1">
        <text>Hydrolysis of terminal, non-reducing beta-D-glucosyl residues with release of beta-D-glucose.</text>
        <dbReference type="EC" id="3.2.1.21"/>
    </reaction>
</comment>
<protein>
    <recommendedName>
        <fullName evidence="3">beta-glucosidase</fullName>
        <ecNumber evidence="3">3.2.1.21</ecNumber>
    </recommendedName>
</protein>
<dbReference type="InterPro" id="IPR036962">
    <property type="entry name" value="Glyco_hydro_3_N_sf"/>
</dbReference>
<organism evidence="8 9">
    <name type="scientific">Cymbomonas tetramitiformis</name>
    <dbReference type="NCBI Taxonomy" id="36881"/>
    <lineage>
        <taxon>Eukaryota</taxon>
        <taxon>Viridiplantae</taxon>
        <taxon>Chlorophyta</taxon>
        <taxon>Pyramimonadophyceae</taxon>
        <taxon>Pyramimonadales</taxon>
        <taxon>Pyramimonadaceae</taxon>
        <taxon>Cymbomonas</taxon>
    </lineage>
</organism>
<evidence type="ECO:0000256" key="2">
    <source>
        <dbReference type="ARBA" id="ARBA00005336"/>
    </source>
</evidence>
<comment type="caution">
    <text evidence="8">The sequence shown here is derived from an EMBL/GenBank/DDBJ whole genome shotgun (WGS) entry which is preliminary data.</text>
</comment>
<evidence type="ECO:0000256" key="1">
    <source>
        <dbReference type="ARBA" id="ARBA00000448"/>
    </source>
</evidence>
<evidence type="ECO:0000256" key="3">
    <source>
        <dbReference type="ARBA" id="ARBA00012744"/>
    </source>
</evidence>
<evidence type="ECO:0000256" key="4">
    <source>
        <dbReference type="ARBA" id="ARBA00022729"/>
    </source>
</evidence>
<keyword evidence="4" id="KW-0732">Signal</keyword>
<keyword evidence="5" id="KW-0378">Hydrolase</keyword>
<evidence type="ECO:0000259" key="7">
    <source>
        <dbReference type="Pfam" id="PF00933"/>
    </source>
</evidence>
<proteinExistence type="inferred from homology"/>
<dbReference type="Gene3D" id="3.20.20.300">
    <property type="entry name" value="Glycoside hydrolase, family 3, N-terminal domain"/>
    <property type="match status" value="1"/>
</dbReference>
<sequence length="442" mass="48092">MDLLSRMTLEERQVQLHSVHDLDPSIWQRYKNTSFGDQKMSHFPQRDALSLLRARNQEQAYFLQNSRLHIPLSFHQETLTTVGPGGTNFPLGSTIGSSFNVSLAGEIGKVIAKEAQAVGVDVGYAPEINLYTDPRNGRGQEAFSQDAFLTSELAVAWVLGMQGGDVDSLGPRHYLSKDKVACVAKHYIAYGASQGGLNSGPAMIDEYTLRDVYLAPWEAVVRRAGLRALMRSHEAWNHWPIHASTYLADIINKLGFNDSFSISDCGDLHDLIRAEAATSEVEAAAMGLNASVDVENRCGTEIYDHVIEAIHAGMLAESTLNTSVARVLRHKFSAGLFDKPYQSEKGLVEMRSPRHLQLSLEAAQQGVVVLKNAPLAAARDAILPLDLEKFAGRTIAVIGPLGACTEGSPQCAHKAHPIPVTVPAARTRGRLVLHSGFAVVIV</sequence>
<keyword evidence="6" id="KW-0326">Glycosidase</keyword>
<comment type="similarity">
    <text evidence="2">Belongs to the glycosyl hydrolase 3 family.</text>
</comment>
<evidence type="ECO:0000313" key="8">
    <source>
        <dbReference type="EMBL" id="KAK3270719.1"/>
    </source>
</evidence>
<dbReference type="InterPro" id="IPR051915">
    <property type="entry name" value="Cellulose_Degrad_GH3"/>
</dbReference>
<dbReference type="EC" id="3.2.1.21" evidence="3"/>
<gene>
    <name evidence="8" type="ORF">CYMTET_20897</name>
</gene>
<name>A0AAE0G341_9CHLO</name>
<dbReference type="Proteomes" id="UP001190700">
    <property type="component" value="Unassembled WGS sequence"/>
</dbReference>
<dbReference type="SUPFAM" id="SSF51445">
    <property type="entry name" value="(Trans)glycosidases"/>
    <property type="match status" value="1"/>
</dbReference>
<accession>A0AAE0G341</accession>
<dbReference type="Pfam" id="PF00933">
    <property type="entry name" value="Glyco_hydro_3"/>
    <property type="match status" value="1"/>
</dbReference>
<dbReference type="GO" id="GO:0009251">
    <property type="term" value="P:glucan catabolic process"/>
    <property type="evidence" value="ECO:0007669"/>
    <property type="project" value="TreeGrafter"/>
</dbReference>
<dbReference type="PANTHER" id="PTHR30620:SF16">
    <property type="entry name" value="LYSOSOMAL BETA GLUCOSIDASE"/>
    <property type="match status" value="1"/>
</dbReference>
<evidence type="ECO:0000313" key="9">
    <source>
        <dbReference type="Proteomes" id="UP001190700"/>
    </source>
</evidence>
<dbReference type="PANTHER" id="PTHR30620">
    <property type="entry name" value="PERIPLASMIC BETA-GLUCOSIDASE-RELATED"/>
    <property type="match status" value="1"/>
</dbReference>
<dbReference type="AlphaFoldDB" id="A0AAE0G341"/>
<dbReference type="InterPro" id="IPR001764">
    <property type="entry name" value="Glyco_hydro_3_N"/>
</dbReference>